<accession>A0A1F6FGR5</accession>
<dbReference type="Pfam" id="PF01343">
    <property type="entry name" value="Peptidase_S49"/>
    <property type="match status" value="1"/>
</dbReference>
<dbReference type="InterPro" id="IPR029045">
    <property type="entry name" value="ClpP/crotonase-like_dom_sf"/>
</dbReference>
<evidence type="ECO:0000313" key="7">
    <source>
        <dbReference type="EMBL" id="OGG85059.1"/>
    </source>
</evidence>
<dbReference type="Gene3D" id="6.20.330.10">
    <property type="match status" value="1"/>
</dbReference>
<sequence>MNTALKILAPIILVAILIPALFYTGLTIWGDWHDEWSGFNASTYIGDGYCNIAVLPIEGEIHGYGSVTDDYGNEMTSTNMKDALSFLEQAEAEPGIYGVLALINSTGGSGAAAEQIATELKKSVMPNAAYIVDSGASAAYLIASAADTIIASPFSDVGSIGITMSYLDYSAQNAAQGIEYISLASAKYKNYGDPDKPLTEEERGLFERDLSVWHEALVAEVAENRNLPIETIAKLADGSSMPGKLALEAGLIDAVGNREVARAWFANQLGMSPEEIVFCGY</sequence>
<evidence type="ECO:0000313" key="8">
    <source>
        <dbReference type="Proteomes" id="UP000177325"/>
    </source>
</evidence>
<keyword evidence="2" id="KW-0645">Protease</keyword>
<comment type="caution">
    <text evidence="7">The sequence shown here is derived from an EMBL/GenBank/DDBJ whole genome shotgun (WGS) entry which is preliminary data.</text>
</comment>
<keyword evidence="5" id="KW-1133">Transmembrane helix</keyword>
<dbReference type="Gene3D" id="3.90.226.10">
    <property type="entry name" value="2-enoyl-CoA Hydratase, Chain A, domain 1"/>
    <property type="match status" value="1"/>
</dbReference>
<dbReference type="InterPro" id="IPR002142">
    <property type="entry name" value="Peptidase_S49"/>
</dbReference>
<evidence type="ECO:0000256" key="5">
    <source>
        <dbReference type="SAM" id="Phobius"/>
    </source>
</evidence>
<feature type="domain" description="Peptidase S49" evidence="6">
    <location>
        <begin position="120"/>
        <end position="269"/>
    </location>
</feature>
<evidence type="ECO:0000256" key="1">
    <source>
        <dbReference type="ARBA" id="ARBA00008683"/>
    </source>
</evidence>
<dbReference type="STRING" id="1798525.A3G90_03290"/>
<dbReference type="PANTHER" id="PTHR42987">
    <property type="entry name" value="PEPTIDASE S49"/>
    <property type="match status" value="1"/>
</dbReference>
<keyword evidence="3" id="KW-0378">Hydrolase</keyword>
<keyword evidence="5" id="KW-0472">Membrane</keyword>
<comment type="similarity">
    <text evidence="1">Belongs to the peptidase S49 family.</text>
</comment>
<dbReference type="GO" id="GO:0006508">
    <property type="term" value="P:proteolysis"/>
    <property type="evidence" value="ECO:0007669"/>
    <property type="project" value="UniProtKB-KW"/>
</dbReference>
<dbReference type="GO" id="GO:0008236">
    <property type="term" value="F:serine-type peptidase activity"/>
    <property type="evidence" value="ECO:0007669"/>
    <property type="project" value="UniProtKB-KW"/>
</dbReference>
<feature type="transmembrane region" description="Helical" evidence="5">
    <location>
        <begin position="7"/>
        <end position="29"/>
    </location>
</feature>
<evidence type="ECO:0000256" key="2">
    <source>
        <dbReference type="ARBA" id="ARBA00022670"/>
    </source>
</evidence>
<evidence type="ECO:0000256" key="3">
    <source>
        <dbReference type="ARBA" id="ARBA00022801"/>
    </source>
</evidence>
<keyword evidence="5" id="KW-0812">Transmembrane</keyword>
<evidence type="ECO:0000259" key="6">
    <source>
        <dbReference type="Pfam" id="PF01343"/>
    </source>
</evidence>
<proteinExistence type="inferred from homology"/>
<reference evidence="7 8" key="1">
    <citation type="journal article" date="2016" name="Nat. Commun.">
        <title>Thousands of microbial genomes shed light on interconnected biogeochemical processes in an aquifer system.</title>
        <authorList>
            <person name="Anantharaman K."/>
            <person name="Brown C.T."/>
            <person name="Hug L.A."/>
            <person name="Sharon I."/>
            <person name="Castelle C.J."/>
            <person name="Probst A.J."/>
            <person name="Thomas B.C."/>
            <person name="Singh A."/>
            <person name="Wilkins M.J."/>
            <person name="Karaoz U."/>
            <person name="Brodie E.L."/>
            <person name="Williams K.H."/>
            <person name="Hubbard S.S."/>
            <person name="Banfield J.F."/>
        </authorList>
    </citation>
    <scope>NUCLEOTIDE SEQUENCE [LARGE SCALE GENOMIC DNA]</scope>
</reference>
<keyword evidence="4" id="KW-0720">Serine protease</keyword>
<dbReference type="EMBL" id="MFMM01000001">
    <property type="protein sequence ID" value="OGG85059.1"/>
    <property type="molecule type" value="Genomic_DNA"/>
</dbReference>
<name>A0A1F6FGR5_9BACT</name>
<evidence type="ECO:0000256" key="4">
    <source>
        <dbReference type="ARBA" id="ARBA00022825"/>
    </source>
</evidence>
<dbReference type="AlphaFoldDB" id="A0A1F6FGR5"/>
<dbReference type="Proteomes" id="UP000177325">
    <property type="component" value="Unassembled WGS sequence"/>
</dbReference>
<dbReference type="InterPro" id="IPR047272">
    <property type="entry name" value="S49_SppA_C"/>
</dbReference>
<organism evidence="7 8">
    <name type="scientific">Candidatus Kaiserbacteria bacterium RIFCSPLOWO2_12_FULL_45_26</name>
    <dbReference type="NCBI Taxonomy" id="1798525"/>
    <lineage>
        <taxon>Bacteria</taxon>
        <taxon>Candidatus Kaiseribacteriota</taxon>
    </lineage>
</organism>
<gene>
    <name evidence="7" type="ORF">A3G90_03290</name>
</gene>
<dbReference type="PANTHER" id="PTHR42987:SF4">
    <property type="entry name" value="PROTEASE SOHB-RELATED"/>
    <property type="match status" value="1"/>
</dbReference>
<dbReference type="CDD" id="cd07023">
    <property type="entry name" value="S49_Sppa_N_C"/>
    <property type="match status" value="1"/>
</dbReference>
<dbReference type="SUPFAM" id="SSF52096">
    <property type="entry name" value="ClpP/crotonase"/>
    <property type="match status" value="1"/>
</dbReference>
<protein>
    <recommendedName>
        <fullName evidence="6">Peptidase S49 domain-containing protein</fullName>
    </recommendedName>
</protein>